<dbReference type="InterPro" id="IPR043129">
    <property type="entry name" value="ATPase_NBD"/>
</dbReference>
<dbReference type="Proteomes" id="UP000678499">
    <property type="component" value="Unassembled WGS sequence"/>
</dbReference>
<dbReference type="PANTHER" id="PTHR30605">
    <property type="entry name" value="ANHYDRO-N-ACETYLMURAMIC ACID KINASE"/>
    <property type="match status" value="1"/>
</dbReference>
<keyword evidence="2" id="KW-1185">Reference proteome</keyword>
<dbReference type="OrthoDB" id="5427593at2759"/>
<dbReference type="SUPFAM" id="SSF53067">
    <property type="entry name" value="Actin-like ATPase domain"/>
    <property type="match status" value="1"/>
</dbReference>
<dbReference type="GO" id="GO:0006040">
    <property type="term" value="P:amino sugar metabolic process"/>
    <property type="evidence" value="ECO:0007669"/>
    <property type="project" value="InterPro"/>
</dbReference>
<name>A0A7R9BLF0_9CRUS</name>
<dbReference type="Gene3D" id="3.30.420.40">
    <property type="match status" value="2"/>
</dbReference>
<dbReference type="Pfam" id="PF03702">
    <property type="entry name" value="AnmK"/>
    <property type="match status" value="2"/>
</dbReference>
<accession>A0A7R9BLF0</accession>
<sequence length="411" mass="45604">MNIKFTHFIGLMSGTSLDGVDGVLVTFRPEEQHAAGPAKNFTKVINWSHVEFPEQLHHALLELQAPGDNELHKSALAANDLMRVYAVCVENLIENRNIPREHVLIGAHGQTVRHQPGLGYTIQLINGALLAELTRMNVVCDFRSRDIAAAGQGAPLVPAFHQLMAKSIEMQETVSLCNIGGISNITVIPRNGDGTIIFFSTFTEQQLHKEFNSLSKRSSGEFSVFGYDCGPGTVLIDSWTQTIQKLPFDRNGGWAETGRVNESWLRELLQHEFFQLKPPKSTGRDLFNQQWLTRSLKNRPEMEPRDVQATLTKLTASSIANELRRCAVKQGCTLIVCGGGAKNEFLMKCLRTELESVLILTSDQACGIPVDQVEASAFAYLAFLFWQGRSGNYQNVTGASGNRILGCWYPR</sequence>
<dbReference type="PANTHER" id="PTHR30605:SF0">
    <property type="entry name" value="ANHYDRO-N-ACETYLMURAMIC ACID KINASE"/>
    <property type="match status" value="1"/>
</dbReference>
<dbReference type="GO" id="GO:0005524">
    <property type="term" value="F:ATP binding"/>
    <property type="evidence" value="ECO:0007669"/>
    <property type="project" value="InterPro"/>
</dbReference>
<evidence type="ECO:0000313" key="1">
    <source>
        <dbReference type="EMBL" id="CAD7276403.1"/>
    </source>
</evidence>
<reference evidence="1" key="1">
    <citation type="submission" date="2020-11" db="EMBL/GenBank/DDBJ databases">
        <authorList>
            <person name="Tran Van P."/>
        </authorList>
    </citation>
    <scope>NUCLEOTIDE SEQUENCE</scope>
</reference>
<dbReference type="NCBIfam" id="NF007139">
    <property type="entry name" value="PRK09585.1-3"/>
    <property type="match status" value="1"/>
</dbReference>
<evidence type="ECO:0000313" key="2">
    <source>
        <dbReference type="Proteomes" id="UP000678499"/>
    </source>
</evidence>
<dbReference type="EMBL" id="CAJPEX010000618">
    <property type="protein sequence ID" value="CAG0916555.1"/>
    <property type="molecule type" value="Genomic_DNA"/>
</dbReference>
<dbReference type="HAMAP" id="MF_01270">
    <property type="entry name" value="AnhMurNAc_kinase"/>
    <property type="match status" value="1"/>
</dbReference>
<dbReference type="GO" id="GO:0016773">
    <property type="term" value="F:phosphotransferase activity, alcohol group as acceptor"/>
    <property type="evidence" value="ECO:0007669"/>
    <property type="project" value="InterPro"/>
</dbReference>
<evidence type="ECO:0008006" key="3">
    <source>
        <dbReference type="Google" id="ProtNLM"/>
    </source>
</evidence>
<dbReference type="CDD" id="cd24050">
    <property type="entry name" value="ASKHA_NBD_ANMK"/>
    <property type="match status" value="1"/>
</dbReference>
<protein>
    <recommendedName>
        <fullName evidence="3">Anhydro-N-acetylmuramic acid kinase</fullName>
    </recommendedName>
</protein>
<organism evidence="1">
    <name type="scientific">Notodromas monacha</name>
    <dbReference type="NCBI Taxonomy" id="399045"/>
    <lineage>
        <taxon>Eukaryota</taxon>
        <taxon>Metazoa</taxon>
        <taxon>Ecdysozoa</taxon>
        <taxon>Arthropoda</taxon>
        <taxon>Crustacea</taxon>
        <taxon>Oligostraca</taxon>
        <taxon>Ostracoda</taxon>
        <taxon>Podocopa</taxon>
        <taxon>Podocopida</taxon>
        <taxon>Cypridocopina</taxon>
        <taxon>Cypridoidea</taxon>
        <taxon>Cyprididae</taxon>
        <taxon>Notodromas</taxon>
    </lineage>
</organism>
<gene>
    <name evidence="1" type="ORF">NMOB1V02_LOCUS4168</name>
</gene>
<dbReference type="EMBL" id="OA882655">
    <property type="protein sequence ID" value="CAD7276403.1"/>
    <property type="molecule type" value="Genomic_DNA"/>
</dbReference>
<dbReference type="AlphaFoldDB" id="A0A7R9BLF0"/>
<dbReference type="InterPro" id="IPR005338">
    <property type="entry name" value="Anhydro_N_Ac-Mur_kinase"/>
</dbReference>
<dbReference type="GO" id="GO:0009254">
    <property type="term" value="P:peptidoglycan turnover"/>
    <property type="evidence" value="ECO:0007669"/>
    <property type="project" value="InterPro"/>
</dbReference>
<proteinExistence type="inferred from homology"/>